<evidence type="ECO:0000313" key="1">
    <source>
        <dbReference type="EMBL" id="AEI44065.1"/>
    </source>
</evidence>
<dbReference type="RefSeq" id="WP_013919218.1">
    <property type="nucleotide sequence ID" value="NC_015690.1"/>
</dbReference>
<dbReference type="EMBL" id="CP002869">
    <property type="protein sequence ID" value="AEI44065.1"/>
    <property type="molecule type" value="Genomic_DNA"/>
</dbReference>
<reference evidence="2" key="1">
    <citation type="submission" date="2011-06" db="EMBL/GenBank/DDBJ databases">
        <title>Complete genome sequence of Paenibacillus mucilaginosus KNP414.</title>
        <authorList>
            <person name="Wang J."/>
            <person name="Hu S."/>
            <person name="Hu X."/>
            <person name="Zhang B."/>
            <person name="Dong D."/>
            <person name="Zhang S."/>
            <person name="Zhao K."/>
            <person name="Wu D."/>
        </authorList>
    </citation>
    <scope>NUCLEOTIDE SEQUENCE [LARGE SCALE GENOMIC DNA]</scope>
    <source>
        <strain evidence="2">KNP414</strain>
    </source>
</reference>
<reference evidence="1 2" key="2">
    <citation type="journal article" date="2013" name="Genome Announc.">
        <title>Genome Sequence of Growth-Improving Paenibacillus mucilaginosus Strain KNP414.</title>
        <authorList>
            <person name="Lu J.J."/>
            <person name="Wang J.F."/>
            <person name="Hu X.F."/>
        </authorList>
    </citation>
    <scope>NUCLEOTIDE SEQUENCE [LARGE SCALE GENOMIC DNA]</scope>
    <source>
        <strain evidence="1 2">KNP414</strain>
    </source>
</reference>
<name>F8FK24_PAEMK</name>
<dbReference type="InterPro" id="IPR007553">
    <property type="entry name" value="2-thiour_desulf"/>
</dbReference>
<dbReference type="AlphaFoldDB" id="F8FK24"/>
<gene>
    <name evidence="1" type="ordered locus">KNP414_05541</name>
</gene>
<accession>F8FK24</accession>
<dbReference type="Pfam" id="PF04463">
    <property type="entry name" value="2-thiour_desulf"/>
    <property type="match status" value="1"/>
</dbReference>
<dbReference type="PANTHER" id="PTHR30087">
    <property type="entry name" value="INNER MEMBRANE PROTEIN"/>
    <property type="match status" value="1"/>
</dbReference>
<sequence>MILISSCLAGLATRYDGGDNYREEIARLLREGKAVLVCPEQLGGLPTPRPPAEIVGGGGDDVLEGRARVVTNGGEDVTAEFVRGAEQTLKTAQTAGARYAVLKESSPSCGSTMIYDGTYTRTKEPGFGVTTALLRRHGIEVYSENNVGELLRKLEWKLEQE</sequence>
<proteinExistence type="predicted"/>
<protein>
    <submittedName>
        <fullName evidence="1">Uncharacterized protein</fullName>
    </submittedName>
</protein>
<organism evidence="1 2">
    <name type="scientific">Paenibacillus mucilaginosus (strain KNP414)</name>
    <dbReference type="NCBI Taxonomy" id="1036673"/>
    <lineage>
        <taxon>Bacteria</taxon>
        <taxon>Bacillati</taxon>
        <taxon>Bacillota</taxon>
        <taxon>Bacilli</taxon>
        <taxon>Bacillales</taxon>
        <taxon>Paenibacillaceae</taxon>
        <taxon>Paenibacillus</taxon>
    </lineage>
</organism>
<dbReference type="PATRIC" id="fig|1036673.3.peg.5141"/>
<dbReference type="PANTHER" id="PTHR30087:SF1">
    <property type="entry name" value="HYPOTHETICAL CYTOSOLIC PROTEIN"/>
    <property type="match status" value="1"/>
</dbReference>
<dbReference type="KEGG" id="pms:KNP414_05541"/>
<dbReference type="HOGENOM" id="CLU_076318_1_1_9"/>
<dbReference type="Proteomes" id="UP000006620">
    <property type="component" value="Chromosome"/>
</dbReference>
<evidence type="ECO:0000313" key="2">
    <source>
        <dbReference type="Proteomes" id="UP000006620"/>
    </source>
</evidence>